<evidence type="ECO:0000313" key="3">
    <source>
        <dbReference type="EMBL" id="UJO11564.1"/>
    </source>
</evidence>
<dbReference type="EMBL" id="KX943044">
    <property type="protein sequence ID" value="AQA29215.1"/>
    <property type="molecule type" value="Genomic_DNA"/>
</dbReference>
<feature type="signal peptide" evidence="1">
    <location>
        <begin position="1"/>
        <end position="17"/>
    </location>
</feature>
<dbReference type="EMBL" id="CP090163">
    <property type="protein sequence ID" value="UJO11564.1"/>
    <property type="molecule type" value="Genomic_DNA"/>
</dbReference>
<evidence type="ECO:0000313" key="2">
    <source>
        <dbReference type="EMBL" id="AQA29215.1"/>
    </source>
</evidence>
<reference evidence="3" key="3">
    <citation type="journal article" date="2022" name="Microb. Genom.">
        <title>A chromosome-scale genome assembly of the tomato pathogen Cladosporium fulvum reveals a compartmentalized genome architecture and the presence of a dispensable chromosome.</title>
        <authorList>
            <person name="Zaccaron A.Z."/>
            <person name="Chen L.H."/>
            <person name="Samaras A."/>
            <person name="Stergiopoulos I."/>
        </authorList>
    </citation>
    <scope>NUCLEOTIDE SEQUENCE</scope>
    <source>
        <strain evidence="3">Race5_Kim</strain>
    </source>
</reference>
<reference evidence="2" key="1">
    <citation type="submission" date="2016-10" db="EMBL/GenBank/DDBJ databases">
        <title>Novel effectors identified in the apoplast of Cladosporium fulvum-infected tomato.</title>
        <authorList>
            <person name="Mesarich C.H."/>
            <person name="de Wit P.J.G.M."/>
        </authorList>
    </citation>
    <scope>NUCLEOTIDE SEQUENCE</scope>
    <source>
        <strain evidence="2">0WU</strain>
    </source>
</reference>
<keyword evidence="1" id="KW-0732">Signal</keyword>
<gene>
    <name evidence="2" type="primary">Ecp23</name>
    <name evidence="3" type="ORF">CLAFUR5_00065</name>
</gene>
<feature type="chain" id="PRO_5040573485" evidence="1">
    <location>
        <begin position="18"/>
        <end position="91"/>
    </location>
</feature>
<reference evidence="3" key="2">
    <citation type="submission" date="2021-12" db="EMBL/GenBank/DDBJ databases">
        <authorList>
            <person name="Zaccaron A."/>
            <person name="Stergiopoulos I."/>
        </authorList>
    </citation>
    <scope>NUCLEOTIDE SEQUENCE</scope>
    <source>
        <strain evidence="3">Race5_Kim</strain>
    </source>
</reference>
<proteinExistence type="predicted"/>
<sequence length="91" mass="9731">MQFLKVILFCGLTAAVAVPDPVAGAMNVIAARGNDIAARGIDKQISEHKKDCAKDPSLLKCSHESNVALIKEYCKQAKKNKKSIPSGVHCP</sequence>
<dbReference type="Proteomes" id="UP000756132">
    <property type="component" value="Chromosome 1"/>
</dbReference>
<keyword evidence="4" id="KW-1185">Reference proteome</keyword>
<accession>A0A1P8YXZ7</accession>
<evidence type="ECO:0000256" key="1">
    <source>
        <dbReference type="SAM" id="SignalP"/>
    </source>
</evidence>
<protein>
    <submittedName>
        <fullName evidence="3">Ecp23</fullName>
    </submittedName>
    <submittedName>
        <fullName evidence="2">Extracellular protein 23</fullName>
    </submittedName>
</protein>
<organism evidence="2">
    <name type="scientific">Passalora fulva</name>
    <name type="common">Tomato leaf mold</name>
    <name type="synonym">Cladosporium fulvum</name>
    <dbReference type="NCBI Taxonomy" id="5499"/>
    <lineage>
        <taxon>Eukaryota</taxon>
        <taxon>Fungi</taxon>
        <taxon>Dikarya</taxon>
        <taxon>Ascomycota</taxon>
        <taxon>Pezizomycotina</taxon>
        <taxon>Dothideomycetes</taxon>
        <taxon>Dothideomycetidae</taxon>
        <taxon>Mycosphaerellales</taxon>
        <taxon>Mycosphaerellaceae</taxon>
        <taxon>Fulvia</taxon>
    </lineage>
</organism>
<dbReference type="AlphaFoldDB" id="A0A1P8YXZ7"/>
<evidence type="ECO:0000313" key="4">
    <source>
        <dbReference type="Proteomes" id="UP000756132"/>
    </source>
</evidence>
<name>A0A1P8YXZ7_PASFU</name>